<dbReference type="InterPro" id="IPR027470">
    <property type="entry name" value="Cation_efflux_CTD"/>
</dbReference>
<evidence type="ECO:0000256" key="1">
    <source>
        <dbReference type="ARBA" id="ARBA00004141"/>
    </source>
</evidence>
<feature type="transmembrane region" description="Helical" evidence="9">
    <location>
        <begin position="81"/>
        <end position="105"/>
    </location>
</feature>
<sequence>MPHDHAHEHTVPADLGPAFRWAVGLNSGYVLIEGAAGFLTESLALLADAAHNLTDVAGLLIAWGATVLAKRVGSSTYTFGYGRATILAAMLNAVAILIGVVLVIWEAAHRFGTPVDLPGGTILWVALIGIAVNTGSALLFMRSQKGDLNAKGAFLHMAADALVSVAVVVAAAGILLTGWTWLDPVVAIGVSLVIAITAWGLLRDSLRLELDGVPEDIDRQALVDWLSNQPGVSNVHDLHIWALSTTRTALSVHLVWTGEDGDALIHHLSHELEEDFGINHVTIQLETVGCDAAFTCDAQAPVGAKVAV</sequence>
<accession>A0A4R5EQ30</accession>
<proteinExistence type="inferred from homology"/>
<keyword evidence="4 9" id="KW-0812">Transmembrane</keyword>
<evidence type="ECO:0000256" key="4">
    <source>
        <dbReference type="ARBA" id="ARBA00022692"/>
    </source>
</evidence>
<dbReference type="InterPro" id="IPR050681">
    <property type="entry name" value="CDF/SLC30A"/>
</dbReference>
<dbReference type="AlphaFoldDB" id="A0A4R5EQ30"/>
<keyword evidence="6 9" id="KW-1133">Transmembrane helix</keyword>
<reference evidence="12 13" key="1">
    <citation type="submission" date="2019-03" db="EMBL/GenBank/DDBJ databases">
        <authorList>
            <person name="Zhang S."/>
        </authorList>
    </citation>
    <scope>NUCLEOTIDE SEQUENCE [LARGE SCALE GENOMIC DNA]</scope>
    <source>
        <strain evidence="12 13">S4J41</strain>
    </source>
</reference>
<dbReference type="GO" id="GO:0005385">
    <property type="term" value="F:zinc ion transmembrane transporter activity"/>
    <property type="evidence" value="ECO:0007669"/>
    <property type="project" value="TreeGrafter"/>
</dbReference>
<dbReference type="OrthoDB" id="9809646at2"/>
<keyword evidence="5" id="KW-0862">Zinc</keyword>
<evidence type="ECO:0000256" key="6">
    <source>
        <dbReference type="ARBA" id="ARBA00022989"/>
    </source>
</evidence>
<gene>
    <name evidence="12" type="ORF">E1B25_14610</name>
</gene>
<dbReference type="EMBL" id="SMFP01000009">
    <property type="protein sequence ID" value="TDE36742.1"/>
    <property type="molecule type" value="Genomic_DNA"/>
</dbReference>
<dbReference type="Pfam" id="PF01545">
    <property type="entry name" value="Cation_efflux"/>
    <property type="match status" value="1"/>
</dbReference>
<dbReference type="Pfam" id="PF16916">
    <property type="entry name" value="ZT_dimer"/>
    <property type="match status" value="1"/>
</dbReference>
<evidence type="ECO:0000256" key="3">
    <source>
        <dbReference type="ARBA" id="ARBA00022448"/>
    </source>
</evidence>
<protein>
    <submittedName>
        <fullName evidence="12">Cation transporter</fullName>
    </submittedName>
</protein>
<dbReference type="InterPro" id="IPR002524">
    <property type="entry name" value="Cation_efflux"/>
</dbReference>
<evidence type="ECO:0000256" key="8">
    <source>
        <dbReference type="ARBA" id="ARBA00023136"/>
    </source>
</evidence>
<dbReference type="GO" id="GO:0005886">
    <property type="term" value="C:plasma membrane"/>
    <property type="evidence" value="ECO:0007669"/>
    <property type="project" value="TreeGrafter"/>
</dbReference>
<evidence type="ECO:0000256" key="9">
    <source>
        <dbReference type="SAM" id="Phobius"/>
    </source>
</evidence>
<dbReference type="NCBIfam" id="TIGR01297">
    <property type="entry name" value="CDF"/>
    <property type="match status" value="1"/>
</dbReference>
<keyword evidence="7" id="KW-0406">Ion transport</keyword>
<keyword evidence="13" id="KW-1185">Reference proteome</keyword>
<feature type="domain" description="Cation efflux protein cytoplasmic" evidence="11">
    <location>
        <begin position="214"/>
        <end position="287"/>
    </location>
</feature>
<feature type="transmembrane region" description="Helical" evidence="9">
    <location>
        <begin position="185"/>
        <end position="202"/>
    </location>
</feature>
<keyword evidence="5" id="KW-0864">Zinc transport</keyword>
<evidence type="ECO:0000256" key="2">
    <source>
        <dbReference type="ARBA" id="ARBA00008873"/>
    </source>
</evidence>
<dbReference type="InterPro" id="IPR058533">
    <property type="entry name" value="Cation_efflux_TM"/>
</dbReference>
<dbReference type="RefSeq" id="WP_132830255.1">
    <property type="nucleotide sequence ID" value="NZ_SMFP01000009.1"/>
</dbReference>
<comment type="caution">
    <text evidence="12">The sequence shown here is derived from an EMBL/GenBank/DDBJ whole genome shotgun (WGS) entry which is preliminary data.</text>
</comment>
<evidence type="ECO:0000313" key="12">
    <source>
        <dbReference type="EMBL" id="TDE36742.1"/>
    </source>
</evidence>
<keyword evidence="8 9" id="KW-0472">Membrane</keyword>
<evidence type="ECO:0000256" key="7">
    <source>
        <dbReference type="ARBA" id="ARBA00023065"/>
    </source>
</evidence>
<keyword evidence="3" id="KW-0813">Transport</keyword>
<dbReference type="Proteomes" id="UP000294662">
    <property type="component" value="Unassembled WGS sequence"/>
</dbReference>
<evidence type="ECO:0000256" key="5">
    <source>
        <dbReference type="ARBA" id="ARBA00022906"/>
    </source>
</evidence>
<comment type="similarity">
    <text evidence="2">Belongs to the cation diffusion facilitator (CDF) transporter (TC 2.A.4) family. SLC30A subfamily.</text>
</comment>
<name>A0A4R5EQ30_9RHOB</name>
<organism evidence="12 13">
    <name type="scientific">Antarcticimicrobium sediminis</name>
    <dbReference type="NCBI Taxonomy" id="2546227"/>
    <lineage>
        <taxon>Bacteria</taxon>
        <taxon>Pseudomonadati</taxon>
        <taxon>Pseudomonadota</taxon>
        <taxon>Alphaproteobacteria</taxon>
        <taxon>Rhodobacterales</taxon>
        <taxon>Paracoccaceae</taxon>
        <taxon>Antarcticimicrobium</taxon>
    </lineage>
</organism>
<dbReference type="PANTHER" id="PTHR11562:SF17">
    <property type="entry name" value="RE54080P-RELATED"/>
    <property type="match status" value="1"/>
</dbReference>
<dbReference type="SUPFAM" id="SSF160240">
    <property type="entry name" value="Cation efflux protein cytoplasmic domain-like"/>
    <property type="match status" value="1"/>
</dbReference>
<comment type="subcellular location">
    <subcellularLocation>
        <location evidence="1">Membrane</location>
        <topology evidence="1">Multi-pass membrane protein</topology>
    </subcellularLocation>
</comment>
<evidence type="ECO:0000313" key="13">
    <source>
        <dbReference type="Proteomes" id="UP000294662"/>
    </source>
</evidence>
<feature type="transmembrane region" description="Helical" evidence="9">
    <location>
        <begin position="153"/>
        <end position="179"/>
    </location>
</feature>
<dbReference type="InterPro" id="IPR036837">
    <property type="entry name" value="Cation_efflux_CTD_sf"/>
</dbReference>
<evidence type="ECO:0000259" key="10">
    <source>
        <dbReference type="Pfam" id="PF01545"/>
    </source>
</evidence>
<feature type="transmembrane region" description="Helical" evidence="9">
    <location>
        <begin position="117"/>
        <end position="141"/>
    </location>
</feature>
<feature type="domain" description="Cation efflux protein transmembrane" evidence="10">
    <location>
        <begin position="22"/>
        <end position="207"/>
    </location>
</feature>
<dbReference type="PANTHER" id="PTHR11562">
    <property type="entry name" value="CATION EFFLUX PROTEIN/ ZINC TRANSPORTER"/>
    <property type="match status" value="1"/>
</dbReference>
<evidence type="ECO:0000259" key="11">
    <source>
        <dbReference type="Pfam" id="PF16916"/>
    </source>
</evidence>
<dbReference type="Gene3D" id="1.20.1510.10">
    <property type="entry name" value="Cation efflux protein transmembrane domain"/>
    <property type="match status" value="1"/>
</dbReference>
<dbReference type="InterPro" id="IPR027469">
    <property type="entry name" value="Cation_efflux_TMD_sf"/>
</dbReference>
<dbReference type="SUPFAM" id="SSF161111">
    <property type="entry name" value="Cation efflux protein transmembrane domain-like"/>
    <property type="match status" value="1"/>
</dbReference>